<dbReference type="EMBL" id="CP032829">
    <property type="protein sequence ID" value="AYJ87751.1"/>
    <property type="molecule type" value="Genomic_DNA"/>
</dbReference>
<dbReference type="SUPFAM" id="SSF55144">
    <property type="entry name" value="LigT-like"/>
    <property type="match status" value="1"/>
</dbReference>
<dbReference type="OrthoDB" id="793003at2"/>
<dbReference type="Pfam" id="PF13563">
    <property type="entry name" value="2_5_RNA_ligase2"/>
    <property type="match status" value="1"/>
</dbReference>
<dbReference type="GO" id="GO:0016874">
    <property type="term" value="F:ligase activity"/>
    <property type="evidence" value="ECO:0007669"/>
    <property type="project" value="UniProtKB-KW"/>
</dbReference>
<sequence length="165" mass="18257">MGAHDFAALDTLRRAHFPPERNVLRAHLTMFHHLPPSVGHELTGLLQDEARGNSPQARLASLINLGGGVAFSVDSSELEDIRARIADRFASMLMPQDRNAWRPHVTIQNKVKPPEARALVDKLSIDFRPRSLTLLGLAAFYYRGGLWEPIAAFAFGTGRKITAPI</sequence>
<gene>
    <name evidence="1" type="ORF">D3Y57_19755</name>
</gene>
<reference evidence="1 2" key="1">
    <citation type="submission" date="2018-09" db="EMBL/GenBank/DDBJ databases">
        <title>Sphingomonas peninsula sp. nov., isolated from fildes peninsula, Antarctic soil.</title>
        <authorList>
            <person name="Yingchao G."/>
        </authorList>
    </citation>
    <scope>NUCLEOTIDE SEQUENCE [LARGE SCALE GENOMIC DNA]</scope>
    <source>
        <strain evidence="1 2">YZ-8</strain>
    </source>
</reference>
<proteinExistence type="predicted"/>
<keyword evidence="1" id="KW-0436">Ligase</keyword>
<accession>A0A494TPH1</accession>
<name>A0A494TPH1_SPHPE</name>
<dbReference type="Proteomes" id="UP000276254">
    <property type="component" value="Chromosome"/>
</dbReference>
<dbReference type="KEGG" id="spha:D3Y57_19755"/>
<dbReference type="Gene3D" id="3.90.1140.10">
    <property type="entry name" value="Cyclic phosphodiesterase"/>
    <property type="match status" value="1"/>
</dbReference>
<dbReference type="InterPro" id="IPR009097">
    <property type="entry name" value="Cyclic_Pdiesterase"/>
</dbReference>
<evidence type="ECO:0000313" key="2">
    <source>
        <dbReference type="Proteomes" id="UP000276254"/>
    </source>
</evidence>
<organism evidence="1 2">
    <name type="scientific">Sphingomonas paeninsulae</name>
    <dbReference type="NCBI Taxonomy" id="2319844"/>
    <lineage>
        <taxon>Bacteria</taxon>
        <taxon>Pseudomonadati</taxon>
        <taxon>Pseudomonadota</taxon>
        <taxon>Alphaproteobacteria</taxon>
        <taxon>Sphingomonadales</taxon>
        <taxon>Sphingomonadaceae</taxon>
        <taxon>Sphingomonas</taxon>
    </lineage>
</organism>
<protein>
    <submittedName>
        <fullName evidence="1">2'-5' RNA ligase family protein</fullName>
    </submittedName>
</protein>
<keyword evidence="2" id="KW-1185">Reference proteome</keyword>
<evidence type="ECO:0000313" key="1">
    <source>
        <dbReference type="EMBL" id="AYJ87751.1"/>
    </source>
</evidence>
<dbReference type="AlphaFoldDB" id="A0A494TPH1"/>